<reference evidence="4" key="1">
    <citation type="submission" date="2022-11" db="UniProtKB">
        <authorList>
            <consortium name="WormBaseParasite"/>
        </authorList>
    </citation>
    <scope>IDENTIFICATION</scope>
</reference>
<feature type="compositionally biased region" description="Basic residues" evidence="1">
    <location>
        <begin position="313"/>
        <end position="328"/>
    </location>
</feature>
<dbReference type="AlphaFoldDB" id="A0A914L1V2"/>
<protein>
    <submittedName>
        <fullName evidence="4">Nudix hydrolase domain-containing protein</fullName>
    </submittedName>
</protein>
<dbReference type="InterPro" id="IPR015797">
    <property type="entry name" value="NUDIX_hydrolase-like_dom_sf"/>
</dbReference>
<dbReference type="Proteomes" id="UP000887563">
    <property type="component" value="Unplaced"/>
</dbReference>
<feature type="region of interest" description="Disordered" evidence="1">
    <location>
        <begin position="257"/>
        <end position="335"/>
    </location>
</feature>
<organism evidence="3 4">
    <name type="scientific">Meloidogyne incognita</name>
    <name type="common">Southern root-knot nematode worm</name>
    <name type="synonym">Oxyuris incognita</name>
    <dbReference type="NCBI Taxonomy" id="6306"/>
    <lineage>
        <taxon>Eukaryota</taxon>
        <taxon>Metazoa</taxon>
        <taxon>Ecdysozoa</taxon>
        <taxon>Nematoda</taxon>
        <taxon>Chromadorea</taxon>
        <taxon>Rhabditida</taxon>
        <taxon>Tylenchina</taxon>
        <taxon>Tylenchomorpha</taxon>
        <taxon>Tylenchoidea</taxon>
        <taxon>Meloidogynidae</taxon>
        <taxon>Meloidogyninae</taxon>
        <taxon>Meloidogyne</taxon>
        <taxon>Meloidogyne incognita group</taxon>
    </lineage>
</organism>
<accession>A0A914L1V2</accession>
<evidence type="ECO:0000313" key="4">
    <source>
        <dbReference type="WBParaSite" id="Minc3s00216g07759"/>
    </source>
</evidence>
<feature type="domain" description="Nudix hydrolase" evidence="2">
    <location>
        <begin position="12"/>
        <end position="85"/>
    </location>
</feature>
<dbReference type="SUPFAM" id="SSF55811">
    <property type="entry name" value="Nudix"/>
    <property type="match status" value="2"/>
</dbReference>
<feature type="compositionally biased region" description="Basic and acidic residues" evidence="1">
    <location>
        <begin position="1"/>
        <end position="13"/>
    </location>
</feature>
<evidence type="ECO:0000259" key="2">
    <source>
        <dbReference type="Pfam" id="PF00293"/>
    </source>
</evidence>
<dbReference type="InterPro" id="IPR000086">
    <property type="entry name" value="NUDIX_hydrolase_dom"/>
</dbReference>
<feature type="compositionally biased region" description="Basic and acidic residues" evidence="1">
    <location>
        <begin position="268"/>
        <end position="287"/>
    </location>
</feature>
<sequence length="335" mass="37856">MNGKHERLKDRRYTTPGGYVDPGEQFEDAAKRELIEEGLNHKNIKKEKEAEVEQLKVLMGKGEIVYYGYSDAKGNNTDNAWNESITYAFEIKPENLKEFGAENGSDALKAMWMTIEIDENSAEVKSLLIKNKEDSEVEKEDQTVEDMQIEESEEKSGLEREKKLKVLLEKKIKTIFSMEEKIAFVLKTFKACWVEKVKGKTEEEKTETVKECLKLNDKNMINMDNIARFLLVKIYKEVSFLKYLEKQHLNQGKYQVKATKASTSLAGTEKRHHEEGGEGAHQGEKVHHGLGGHHGVAGQQGGGDHHGGGQQGGKHHKDLGRKNPRHGSPRSPKGN</sequence>
<name>A0A914L1V2_MELIC</name>
<evidence type="ECO:0000256" key="1">
    <source>
        <dbReference type="SAM" id="MobiDB-lite"/>
    </source>
</evidence>
<feature type="compositionally biased region" description="Gly residues" evidence="1">
    <location>
        <begin position="292"/>
        <end position="312"/>
    </location>
</feature>
<evidence type="ECO:0000313" key="3">
    <source>
        <dbReference type="Proteomes" id="UP000887563"/>
    </source>
</evidence>
<keyword evidence="3" id="KW-1185">Reference proteome</keyword>
<proteinExistence type="predicted"/>
<dbReference type="WBParaSite" id="Minc3s00216g07759">
    <property type="protein sequence ID" value="Minc3s00216g07759"/>
    <property type="gene ID" value="Minc3s00216g07759"/>
</dbReference>
<dbReference type="Gene3D" id="3.90.79.10">
    <property type="entry name" value="Nucleoside Triphosphate Pyrophosphohydrolase"/>
    <property type="match status" value="1"/>
</dbReference>
<dbReference type="Pfam" id="PF00293">
    <property type="entry name" value="NUDIX"/>
    <property type="match status" value="1"/>
</dbReference>
<feature type="region of interest" description="Disordered" evidence="1">
    <location>
        <begin position="1"/>
        <end position="24"/>
    </location>
</feature>